<dbReference type="PANTHER" id="PTHR38033:SF1">
    <property type="entry name" value="DOTU FAMILY TYPE IV_VI SECRETION SYSTEM PROTEIN"/>
    <property type="match status" value="1"/>
</dbReference>
<evidence type="ECO:0000256" key="1">
    <source>
        <dbReference type="PROSITE-ProRule" id="PRU00473"/>
    </source>
</evidence>
<evidence type="ECO:0000313" key="4">
    <source>
        <dbReference type="EMBL" id="SNB74741.1"/>
    </source>
</evidence>
<dbReference type="InterPro" id="IPR038522">
    <property type="entry name" value="T4/T6SS_DotU_sf"/>
</dbReference>
<dbReference type="CDD" id="cd07185">
    <property type="entry name" value="OmpA_C-like"/>
    <property type="match status" value="1"/>
</dbReference>
<evidence type="ECO:0000313" key="5">
    <source>
        <dbReference type="Proteomes" id="UP000197065"/>
    </source>
</evidence>
<dbReference type="InterPro" id="IPR006665">
    <property type="entry name" value="OmpA-like"/>
</dbReference>
<protein>
    <submittedName>
        <fullName evidence="4">Type VI secretion system protein ImpK</fullName>
    </submittedName>
</protein>
<dbReference type="InterPro" id="IPR017733">
    <property type="entry name" value="OmpA-like_dom_proteobacteria"/>
</dbReference>
<evidence type="ECO:0000256" key="2">
    <source>
        <dbReference type="SAM" id="Phobius"/>
    </source>
</evidence>
<dbReference type="EMBL" id="FYEH01000012">
    <property type="protein sequence ID" value="SNB74741.1"/>
    <property type="molecule type" value="Genomic_DNA"/>
</dbReference>
<dbReference type="SUPFAM" id="SSF103088">
    <property type="entry name" value="OmpA-like"/>
    <property type="match status" value="1"/>
</dbReference>
<keyword evidence="5" id="KW-1185">Reference proteome</keyword>
<feature type="domain" description="OmpA-like" evidence="3">
    <location>
        <begin position="311"/>
        <end position="432"/>
    </location>
</feature>
<sequence length="432" mass="47264">MSDDETIVATSFLARPNPGGRLTPGPEPTAVPGAVPNIFDHWSIERHMPLVVAAVPLLDLCVRIRASVSHPDIEGLRLRVLREIDAFERRIVPLGLAPRAVRAAKYALCATIDDLVLNSPWGSRSLWTSRSMVSSLFSETWGGDRFFDLLTQLKKDPGVNVDLLELLYYCMSLGFEGKYRIAPRGAAELTLLREDVYRLIRAARGDVERDLSPDWRGAIRPAERLVTIVPLWVAGTAALGVLLGLYTLLALLLNGMSDNLFDRLATLPPTGTVSLARSATPPKPVVVPQSERLRHFLEPEIKAGLVTVQEDAQSIKVLIRGAGMFASGEDAVIDSYRSLLDRIGKALNDQPGDVLVTGHTDNVNIRTPAFPSNYQLSLARAKSVAAIITEPMRDRARVTIEGKGASEPIAPNDTTAQRALNRRIELILTKPN</sequence>
<dbReference type="Proteomes" id="UP000197065">
    <property type="component" value="Unassembled WGS sequence"/>
</dbReference>
<dbReference type="InterPro" id="IPR017732">
    <property type="entry name" value="T4/T6SS_DotU"/>
</dbReference>
<dbReference type="PROSITE" id="PS51123">
    <property type="entry name" value="OMPA_2"/>
    <property type="match status" value="1"/>
</dbReference>
<dbReference type="PANTHER" id="PTHR38033">
    <property type="entry name" value="MEMBRANE PROTEIN-RELATED"/>
    <property type="match status" value="1"/>
</dbReference>
<reference evidence="4 5" key="1">
    <citation type="submission" date="2017-06" db="EMBL/GenBank/DDBJ databases">
        <authorList>
            <person name="Kim H.J."/>
            <person name="Triplett B.A."/>
        </authorList>
    </citation>
    <scope>NUCLEOTIDE SEQUENCE [LARGE SCALE GENOMIC DNA]</scope>
    <source>
        <strain evidence="4 5">B29T1</strain>
    </source>
</reference>
<dbReference type="NCBIfam" id="TIGR03349">
    <property type="entry name" value="IV_VI_DotU"/>
    <property type="match status" value="1"/>
</dbReference>
<feature type="transmembrane region" description="Helical" evidence="2">
    <location>
        <begin position="229"/>
        <end position="253"/>
    </location>
</feature>
<organism evidence="4 5">
    <name type="scientific">Arboricoccus pini</name>
    <dbReference type="NCBI Taxonomy" id="1963835"/>
    <lineage>
        <taxon>Bacteria</taxon>
        <taxon>Pseudomonadati</taxon>
        <taxon>Pseudomonadota</taxon>
        <taxon>Alphaproteobacteria</taxon>
        <taxon>Geminicoccales</taxon>
        <taxon>Geminicoccaceae</taxon>
        <taxon>Arboricoccus</taxon>
    </lineage>
</organism>
<proteinExistence type="predicted"/>
<dbReference type="AlphaFoldDB" id="A0A212RQC6"/>
<dbReference type="NCBIfam" id="NF038228">
    <property type="entry name" value="IcmH_DotU_IVB"/>
    <property type="match status" value="1"/>
</dbReference>
<keyword evidence="2" id="KW-1133">Transmembrane helix</keyword>
<dbReference type="NCBIfam" id="TIGR03350">
    <property type="entry name" value="type_VI_ompA"/>
    <property type="match status" value="1"/>
</dbReference>
<dbReference type="RefSeq" id="WP_088562372.1">
    <property type="nucleotide sequence ID" value="NZ_FYEH01000012.1"/>
</dbReference>
<dbReference type="Pfam" id="PF09850">
    <property type="entry name" value="DotU"/>
    <property type="match status" value="1"/>
</dbReference>
<keyword evidence="1 2" id="KW-0472">Membrane</keyword>
<dbReference type="Gene3D" id="3.30.1330.60">
    <property type="entry name" value="OmpA-like domain"/>
    <property type="match status" value="1"/>
</dbReference>
<name>A0A212RQC6_9PROT</name>
<keyword evidence="2" id="KW-0812">Transmembrane</keyword>
<evidence type="ECO:0000259" key="3">
    <source>
        <dbReference type="PROSITE" id="PS51123"/>
    </source>
</evidence>
<dbReference type="OrthoDB" id="345640at2"/>
<gene>
    <name evidence="4" type="ORF">SAMN07250955_11234</name>
</gene>
<accession>A0A212RQC6</accession>
<dbReference type="Gene3D" id="1.25.40.590">
    <property type="entry name" value="Type IV / VI secretion system, DotU"/>
    <property type="match status" value="1"/>
</dbReference>
<dbReference type="InterPro" id="IPR036737">
    <property type="entry name" value="OmpA-like_sf"/>
</dbReference>
<dbReference type="GO" id="GO:0016020">
    <property type="term" value="C:membrane"/>
    <property type="evidence" value="ECO:0007669"/>
    <property type="project" value="UniProtKB-UniRule"/>
</dbReference>
<dbReference type="Pfam" id="PF00691">
    <property type="entry name" value="OmpA"/>
    <property type="match status" value="1"/>
</dbReference>